<keyword evidence="8" id="KW-0784">Thiamine biosynthesis</keyword>
<dbReference type="Pfam" id="PF09084">
    <property type="entry name" value="NMT1"/>
    <property type="match status" value="1"/>
</dbReference>
<dbReference type="SUPFAM" id="SSF53850">
    <property type="entry name" value="Periplasmic binding protein-like II"/>
    <property type="match status" value="1"/>
</dbReference>
<dbReference type="PANTHER" id="PTHR31528:SF1">
    <property type="entry name" value="4-AMINO-5-HYDROXYMETHYL-2-METHYLPYRIMIDINE PHOSPHATE SYNTHASE THI11-RELATED"/>
    <property type="match status" value="1"/>
</dbReference>
<comment type="catalytic activity">
    <reaction evidence="11">
        <text>N(6)-(pyridoxal phosphate)-L-lysyl-[4-amino-5-hydroxymethyl-2-methylpyrimidine phosphate synthase] + L-histidyl-[4-amino-5-hydroxymethyl-2-methylpyrimidine phosphate synthase] + 2 Fe(3+) + 4 H2O = L-lysyl-[4-amino-5-hydroxymethyl-2-methylpyrimidine phosphate synthase] + (2S)-2-amino-5-hydroxy-4-oxopentanoyl-[4-amino-5-hydroxymethyl-2-methylpyrimidine phosphate synthase] + 4-amino-2-methyl-5-(phosphooxymethyl)pyrimidine + 3-oxopropanoate + 2 Fe(2+) + 2 H(+)</text>
        <dbReference type="Rhea" id="RHEA:65756"/>
        <dbReference type="Rhea" id="RHEA-COMP:16892"/>
        <dbReference type="Rhea" id="RHEA-COMP:16893"/>
        <dbReference type="Rhea" id="RHEA-COMP:16894"/>
        <dbReference type="Rhea" id="RHEA-COMP:16895"/>
        <dbReference type="ChEBI" id="CHEBI:15377"/>
        <dbReference type="ChEBI" id="CHEBI:15378"/>
        <dbReference type="ChEBI" id="CHEBI:29033"/>
        <dbReference type="ChEBI" id="CHEBI:29034"/>
        <dbReference type="ChEBI" id="CHEBI:29969"/>
        <dbReference type="ChEBI" id="CHEBI:29979"/>
        <dbReference type="ChEBI" id="CHEBI:33190"/>
        <dbReference type="ChEBI" id="CHEBI:58354"/>
        <dbReference type="ChEBI" id="CHEBI:143915"/>
        <dbReference type="ChEBI" id="CHEBI:157692"/>
    </reaction>
    <physiologicalReaction direction="left-to-right" evidence="11">
        <dbReference type="Rhea" id="RHEA:65757"/>
    </physiologicalReaction>
</comment>
<protein>
    <recommendedName>
        <fullName evidence="10">Thiamine pyrimidine synthase</fullName>
    </recommendedName>
</protein>
<keyword evidence="15" id="KW-1185">Reference proteome</keyword>
<sequence length="314" mass="33775">MTGSVTVALDWTPNTNHVGFYLAREAGHYEAAGVDASFLSPAVDDYETTPAKRVAAGDADLAVAPSESAISYHTHPAYPSLTAVAALCQRDTSAIAVLESSDVERPRALDGRTYASYDARFEDDIVRHLVQNDGGEGDVDIVTPPKLGIPNTIVDGSADATWVFEPWEGLLAERAGHALRTFGLDEYDVPYGYTPVLLAHPDALADPDGTLASFLDATARGYREAAADPERAADALSGEDGPNLDDHEFLVESARRLSGAFLTEDGEWGRMAHERWATFVDWLAKNEILRTLDGDHLPASELDAGTLYTNDLLG</sequence>
<evidence type="ECO:0000256" key="4">
    <source>
        <dbReference type="ARBA" id="ARBA00011738"/>
    </source>
</evidence>
<evidence type="ECO:0000256" key="8">
    <source>
        <dbReference type="ARBA" id="ARBA00022977"/>
    </source>
</evidence>
<dbReference type="GeneID" id="74945008"/>
<comment type="function">
    <text evidence="1">Responsible for the formation of the pyrimidine heterocycle in the thiamine biosynthesis pathway. Catalyzes the formation of hydroxymethylpyrimidine phosphate (HMP-P) from histidine and pyridoxal phosphate (PLP). The protein uses PLP and the active site histidine to form HMP-P, generating an inactive enzyme. The enzyme can only undergo a single turnover, which suggests it is a suicide enzyme.</text>
</comment>
<dbReference type="EMBL" id="CP104003">
    <property type="protein sequence ID" value="UWM54636.1"/>
    <property type="molecule type" value="Genomic_DNA"/>
</dbReference>
<dbReference type="EMBL" id="CP104003">
    <property type="protein sequence ID" value="UWM54707.1"/>
    <property type="molecule type" value="Genomic_DNA"/>
</dbReference>
<dbReference type="Gene3D" id="3.40.190.10">
    <property type="entry name" value="Periplasmic binding protein-like II"/>
    <property type="match status" value="2"/>
</dbReference>
<dbReference type="GO" id="GO:0046872">
    <property type="term" value="F:metal ion binding"/>
    <property type="evidence" value="ECO:0007669"/>
    <property type="project" value="UniProtKB-KW"/>
</dbReference>
<keyword evidence="6" id="KW-0479">Metal-binding</keyword>
<name>A0A9E7R2M2_9EURY</name>
<feature type="domain" description="SsuA/THI5-like" evidence="12">
    <location>
        <begin position="14"/>
        <end position="232"/>
    </location>
</feature>
<reference evidence="13" key="1">
    <citation type="submission" date="2022-09" db="EMBL/GenBank/DDBJ databases">
        <title>Diverse halophilic archaea isolated from saline environments.</title>
        <authorList>
            <person name="Cui H.-L."/>
        </authorList>
    </citation>
    <scope>NUCLEOTIDE SEQUENCE</scope>
    <source>
        <strain evidence="13">ZS-35-S2</strain>
    </source>
</reference>
<dbReference type="KEGG" id="ssai:N0B31_21260"/>
<dbReference type="Proteomes" id="UP001057580">
    <property type="component" value="Chromosome"/>
</dbReference>
<evidence type="ECO:0000256" key="7">
    <source>
        <dbReference type="ARBA" id="ARBA00022898"/>
    </source>
</evidence>
<accession>A0A9E7R2M2</accession>
<evidence type="ECO:0000256" key="11">
    <source>
        <dbReference type="ARBA" id="ARBA00048179"/>
    </source>
</evidence>
<evidence type="ECO:0000256" key="2">
    <source>
        <dbReference type="ARBA" id="ARBA00004948"/>
    </source>
</evidence>
<comment type="pathway">
    <text evidence="2">Cofactor biosynthesis; thiamine diphosphate biosynthesis.</text>
</comment>
<dbReference type="RefSeq" id="WP_260593656.1">
    <property type="nucleotide sequence ID" value="NZ_CP104003.1"/>
</dbReference>
<dbReference type="GO" id="GO:0009228">
    <property type="term" value="P:thiamine biosynthetic process"/>
    <property type="evidence" value="ECO:0007669"/>
    <property type="project" value="UniProtKB-KW"/>
</dbReference>
<organism evidence="13 15">
    <name type="scientific">Salinirubellus salinus</name>
    <dbReference type="NCBI Taxonomy" id="1364945"/>
    <lineage>
        <taxon>Archaea</taxon>
        <taxon>Methanobacteriati</taxon>
        <taxon>Methanobacteriota</taxon>
        <taxon>Stenosarchaea group</taxon>
        <taxon>Halobacteria</taxon>
        <taxon>Halobacteriales</taxon>
        <taxon>Natronomonadaceae</taxon>
        <taxon>Salinirubellus</taxon>
    </lineage>
</organism>
<evidence type="ECO:0000313" key="13">
    <source>
        <dbReference type="EMBL" id="UWM54636.1"/>
    </source>
</evidence>
<evidence type="ECO:0000313" key="15">
    <source>
        <dbReference type="Proteomes" id="UP001057580"/>
    </source>
</evidence>
<evidence type="ECO:0000256" key="3">
    <source>
        <dbReference type="ARBA" id="ARBA00009406"/>
    </source>
</evidence>
<proteinExistence type="inferred from homology"/>
<dbReference type="AlphaFoldDB" id="A0A9E7R2M2"/>
<dbReference type="InterPro" id="IPR027939">
    <property type="entry name" value="NMT1/THI5"/>
</dbReference>
<evidence type="ECO:0000256" key="10">
    <source>
        <dbReference type="ARBA" id="ARBA00033171"/>
    </source>
</evidence>
<comment type="similarity">
    <text evidence="3">Belongs to the NMT1/THI5 family.</text>
</comment>
<dbReference type="GO" id="GO:0016740">
    <property type="term" value="F:transferase activity"/>
    <property type="evidence" value="ECO:0007669"/>
    <property type="project" value="UniProtKB-KW"/>
</dbReference>
<gene>
    <name evidence="14" type="ORF">N0B31_00150</name>
    <name evidence="13" type="ORF">N0B31_21260</name>
</gene>
<dbReference type="PANTHER" id="PTHR31528">
    <property type="entry name" value="4-AMINO-5-HYDROXYMETHYL-2-METHYLPYRIMIDINE PHOSPHATE SYNTHASE THI11-RELATED"/>
    <property type="match status" value="1"/>
</dbReference>
<keyword evidence="9" id="KW-0408">Iron</keyword>
<evidence type="ECO:0000313" key="14">
    <source>
        <dbReference type="EMBL" id="UWM54707.1"/>
    </source>
</evidence>
<comment type="subunit">
    <text evidence="4">Homodimer.</text>
</comment>
<dbReference type="KEGG" id="ssai:N0B31_00150"/>
<evidence type="ECO:0000256" key="9">
    <source>
        <dbReference type="ARBA" id="ARBA00023004"/>
    </source>
</evidence>
<evidence type="ECO:0000256" key="6">
    <source>
        <dbReference type="ARBA" id="ARBA00022723"/>
    </source>
</evidence>
<evidence type="ECO:0000259" key="12">
    <source>
        <dbReference type="Pfam" id="PF09084"/>
    </source>
</evidence>
<keyword evidence="5" id="KW-0808">Transferase</keyword>
<dbReference type="InterPro" id="IPR015168">
    <property type="entry name" value="SsuA/THI5"/>
</dbReference>
<evidence type="ECO:0000256" key="1">
    <source>
        <dbReference type="ARBA" id="ARBA00003469"/>
    </source>
</evidence>
<evidence type="ECO:0000256" key="5">
    <source>
        <dbReference type="ARBA" id="ARBA00022679"/>
    </source>
</evidence>
<keyword evidence="7" id="KW-0663">Pyridoxal phosphate</keyword>